<dbReference type="EMBL" id="BARW01001136">
    <property type="protein sequence ID" value="GAI72288.1"/>
    <property type="molecule type" value="Genomic_DNA"/>
</dbReference>
<dbReference type="AlphaFoldDB" id="X1QVJ4"/>
<name>X1QVJ4_9ZZZZ</name>
<comment type="caution">
    <text evidence="1">The sequence shown here is derived from an EMBL/GenBank/DDBJ whole genome shotgun (WGS) entry which is preliminary data.</text>
</comment>
<gene>
    <name evidence="1" type="ORF">S12H4_03872</name>
</gene>
<feature type="non-terminal residue" evidence="1">
    <location>
        <position position="1"/>
    </location>
</feature>
<organism evidence="1">
    <name type="scientific">marine sediment metagenome</name>
    <dbReference type="NCBI Taxonomy" id="412755"/>
    <lineage>
        <taxon>unclassified sequences</taxon>
        <taxon>metagenomes</taxon>
        <taxon>ecological metagenomes</taxon>
    </lineage>
</organism>
<accession>X1QVJ4</accession>
<sequence>VDDTSEFTIAGLNKMTFTRPVDWAKCVVQGKDLYWMRARVSDVVTYTTQPLGAQAWCEVYF</sequence>
<proteinExistence type="predicted"/>
<evidence type="ECO:0000313" key="1">
    <source>
        <dbReference type="EMBL" id="GAI72288.1"/>
    </source>
</evidence>
<protein>
    <submittedName>
        <fullName evidence="1">Uncharacterized protein</fullName>
    </submittedName>
</protein>
<reference evidence="1" key="1">
    <citation type="journal article" date="2014" name="Front. Microbiol.">
        <title>High frequency of phylogenetically diverse reductive dehalogenase-homologous genes in deep subseafloor sedimentary metagenomes.</title>
        <authorList>
            <person name="Kawai M."/>
            <person name="Futagami T."/>
            <person name="Toyoda A."/>
            <person name="Takaki Y."/>
            <person name="Nishi S."/>
            <person name="Hori S."/>
            <person name="Arai W."/>
            <person name="Tsubouchi T."/>
            <person name="Morono Y."/>
            <person name="Uchiyama I."/>
            <person name="Ito T."/>
            <person name="Fujiyama A."/>
            <person name="Inagaki F."/>
            <person name="Takami H."/>
        </authorList>
    </citation>
    <scope>NUCLEOTIDE SEQUENCE</scope>
    <source>
        <strain evidence="1">Expedition CK06-06</strain>
    </source>
</reference>